<sequence>MKNEFVIADVLPGKLNALVKNIMSQTGSEDPNEAVRLVNSGEWIIKPNIPELKIWKTIKIGTGIKTADDFRKALKKAGCKIGDWGNDILGKPEFKTAEIKEEIDLVNISVAELGFKKGATRKDIYDRALQLGLEFCPAEVGPQLRLQYPDQPLGEWLLVAMEPITDSAGNLYVFIVECNDDGRWLIGNDGNPDNFWDGNNRWVFCRPRK</sequence>
<dbReference type="AlphaFoldDB" id="A0A1F8DVJ5"/>
<organism evidence="1 2">
    <name type="scientific">Candidatus Wolfebacteria bacterium RIFCSPHIGHO2_01_FULL_48_22</name>
    <dbReference type="NCBI Taxonomy" id="1802555"/>
    <lineage>
        <taxon>Bacteria</taxon>
        <taxon>Candidatus Wolfeibacteriota</taxon>
    </lineage>
</organism>
<evidence type="ECO:0000313" key="1">
    <source>
        <dbReference type="EMBL" id="OGM91888.1"/>
    </source>
</evidence>
<evidence type="ECO:0000313" key="2">
    <source>
        <dbReference type="Proteomes" id="UP000177029"/>
    </source>
</evidence>
<dbReference type="Proteomes" id="UP000177029">
    <property type="component" value="Unassembled WGS sequence"/>
</dbReference>
<accession>A0A1F8DVJ5</accession>
<dbReference type="STRING" id="1802555.A2755_00795"/>
<protein>
    <submittedName>
        <fullName evidence="1">Uncharacterized protein</fullName>
    </submittedName>
</protein>
<name>A0A1F8DVJ5_9BACT</name>
<reference evidence="1 2" key="1">
    <citation type="journal article" date="2016" name="Nat. Commun.">
        <title>Thousands of microbial genomes shed light on interconnected biogeochemical processes in an aquifer system.</title>
        <authorList>
            <person name="Anantharaman K."/>
            <person name="Brown C.T."/>
            <person name="Hug L.A."/>
            <person name="Sharon I."/>
            <person name="Castelle C.J."/>
            <person name="Probst A.J."/>
            <person name="Thomas B.C."/>
            <person name="Singh A."/>
            <person name="Wilkins M.J."/>
            <person name="Karaoz U."/>
            <person name="Brodie E.L."/>
            <person name="Williams K.H."/>
            <person name="Hubbard S.S."/>
            <person name="Banfield J.F."/>
        </authorList>
    </citation>
    <scope>NUCLEOTIDE SEQUENCE [LARGE SCALE GENOMIC DNA]</scope>
</reference>
<proteinExistence type="predicted"/>
<gene>
    <name evidence="1" type="ORF">A2755_00795</name>
</gene>
<dbReference type="EMBL" id="MGIP01000005">
    <property type="protein sequence ID" value="OGM91888.1"/>
    <property type="molecule type" value="Genomic_DNA"/>
</dbReference>
<comment type="caution">
    <text evidence="1">The sequence shown here is derived from an EMBL/GenBank/DDBJ whole genome shotgun (WGS) entry which is preliminary data.</text>
</comment>